<evidence type="ECO:0000256" key="6">
    <source>
        <dbReference type="ARBA" id="ARBA00022989"/>
    </source>
</evidence>
<evidence type="ECO:0000256" key="8">
    <source>
        <dbReference type="SAM" id="Phobius"/>
    </source>
</evidence>
<keyword evidence="4" id="KW-0997">Cell inner membrane</keyword>
<feature type="transmembrane region" description="Helical" evidence="8">
    <location>
        <begin position="209"/>
        <end position="236"/>
    </location>
</feature>
<accession>A0A2M7ULA0</accession>
<evidence type="ECO:0000313" key="10">
    <source>
        <dbReference type="EMBL" id="PIZ72152.1"/>
    </source>
</evidence>
<dbReference type="InterPro" id="IPR042094">
    <property type="entry name" value="T2SS_GspF_sf"/>
</dbReference>
<dbReference type="GO" id="GO:0015628">
    <property type="term" value="P:protein secretion by the type II secretion system"/>
    <property type="evidence" value="ECO:0007669"/>
    <property type="project" value="TreeGrafter"/>
</dbReference>
<comment type="similarity">
    <text evidence="2">Belongs to the GSP F family.</text>
</comment>
<sequence length="400" mass="44328">MKFNYIARNSAAEVETGQISASSQAEAIENLHGRNLVVLSCRPVISMPFWLKDIKIKSVKQKELVVFSRQLSALFSAKVPLVTALRALARQQQNYYFKEIIFEIANDVEAGFILSKSLSKHPKEFSAFYINLVKSGEVSGNLESVLIYLADHLEKQYYLATRVRNAMIYPAFVFLGFLVVAVLMLILVIPNLTSILEETGQQLPLTTRMIIGLSNLLASWGWLIFLVLAGAGIFAWRYVKTPQGRRMLDVIKLKMPLFGDIFRKVYIARFTENFSTLLHGGVPVLQALQVAGDVVGNVVFSEIILEAKEGVRVGNTISSVLESSSEIPPMVSQMIATGEKIGQLEFVLEKVATFYKQEVDDVVNTISVLIEPILIVVLGIGVAILLVAILMPIYNLAGVM</sequence>
<dbReference type="GO" id="GO:0005886">
    <property type="term" value="C:plasma membrane"/>
    <property type="evidence" value="ECO:0007669"/>
    <property type="project" value="UniProtKB-SubCell"/>
</dbReference>
<keyword evidence="3" id="KW-1003">Cell membrane</keyword>
<evidence type="ECO:0000256" key="7">
    <source>
        <dbReference type="ARBA" id="ARBA00023136"/>
    </source>
</evidence>
<evidence type="ECO:0000256" key="3">
    <source>
        <dbReference type="ARBA" id="ARBA00022475"/>
    </source>
</evidence>
<dbReference type="Proteomes" id="UP000229805">
    <property type="component" value="Unassembled WGS sequence"/>
</dbReference>
<evidence type="ECO:0000313" key="11">
    <source>
        <dbReference type="Proteomes" id="UP000229805"/>
    </source>
</evidence>
<evidence type="ECO:0000259" key="9">
    <source>
        <dbReference type="Pfam" id="PF00482"/>
    </source>
</evidence>
<reference evidence="11" key="1">
    <citation type="submission" date="2017-09" db="EMBL/GenBank/DDBJ databases">
        <title>Depth-based differentiation of microbial function through sediment-hosted aquifers and enrichment of novel symbionts in the deep terrestrial subsurface.</title>
        <authorList>
            <person name="Probst A.J."/>
            <person name="Ladd B."/>
            <person name="Jarett J.K."/>
            <person name="Geller-Mcgrath D.E."/>
            <person name="Sieber C.M.K."/>
            <person name="Emerson J.B."/>
            <person name="Anantharaman K."/>
            <person name="Thomas B.C."/>
            <person name="Malmstrom R."/>
            <person name="Stieglmeier M."/>
            <person name="Klingl A."/>
            <person name="Woyke T."/>
            <person name="Ryan C.M."/>
            <person name="Banfield J.F."/>
        </authorList>
    </citation>
    <scope>NUCLEOTIDE SEQUENCE [LARGE SCALE GENOMIC DNA]</scope>
</reference>
<evidence type="ECO:0000256" key="4">
    <source>
        <dbReference type="ARBA" id="ARBA00022519"/>
    </source>
</evidence>
<dbReference type="EMBL" id="PFOG01000022">
    <property type="protein sequence ID" value="PIZ72152.1"/>
    <property type="molecule type" value="Genomic_DNA"/>
</dbReference>
<feature type="transmembrane region" description="Helical" evidence="8">
    <location>
        <begin position="166"/>
        <end position="189"/>
    </location>
</feature>
<dbReference type="InterPro" id="IPR003004">
    <property type="entry name" value="GspF/PilC"/>
</dbReference>
<evidence type="ECO:0000256" key="1">
    <source>
        <dbReference type="ARBA" id="ARBA00004429"/>
    </source>
</evidence>
<feature type="transmembrane region" description="Helical" evidence="8">
    <location>
        <begin position="373"/>
        <end position="394"/>
    </location>
</feature>
<evidence type="ECO:0000256" key="5">
    <source>
        <dbReference type="ARBA" id="ARBA00022692"/>
    </source>
</evidence>
<name>A0A2M7ULA0_9BACT</name>
<comment type="subcellular location">
    <subcellularLocation>
        <location evidence="1">Cell inner membrane</location>
        <topology evidence="1">Multi-pass membrane protein</topology>
    </subcellularLocation>
</comment>
<feature type="domain" description="Type II secretion system protein GspF" evidence="9">
    <location>
        <begin position="270"/>
        <end position="392"/>
    </location>
</feature>
<protein>
    <recommendedName>
        <fullName evidence="9">Type II secretion system protein GspF domain-containing protein</fullName>
    </recommendedName>
</protein>
<dbReference type="PANTHER" id="PTHR30012:SF0">
    <property type="entry name" value="TYPE II SECRETION SYSTEM PROTEIN F-RELATED"/>
    <property type="match status" value="1"/>
</dbReference>
<organism evidence="10 11">
    <name type="scientific">Candidatus Portnoybacteria bacterium CG_4_10_14_0_2_um_filter_44_20</name>
    <dbReference type="NCBI Taxonomy" id="1974799"/>
    <lineage>
        <taxon>Bacteria</taxon>
        <taxon>Candidatus Portnoyibacteriota</taxon>
    </lineage>
</organism>
<keyword evidence="5 8" id="KW-0812">Transmembrane</keyword>
<dbReference type="AlphaFoldDB" id="A0A2M7ULA0"/>
<dbReference type="PRINTS" id="PR00812">
    <property type="entry name" value="BCTERIALGSPF"/>
</dbReference>
<comment type="caution">
    <text evidence="10">The sequence shown here is derived from an EMBL/GenBank/DDBJ whole genome shotgun (WGS) entry which is preliminary data.</text>
</comment>
<gene>
    <name evidence="10" type="ORF">COY11_00550</name>
</gene>
<dbReference type="Pfam" id="PF00482">
    <property type="entry name" value="T2SSF"/>
    <property type="match status" value="2"/>
</dbReference>
<evidence type="ECO:0000256" key="2">
    <source>
        <dbReference type="ARBA" id="ARBA00005745"/>
    </source>
</evidence>
<dbReference type="PANTHER" id="PTHR30012">
    <property type="entry name" value="GENERAL SECRETION PATHWAY PROTEIN"/>
    <property type="match status" value="1"/>
</dbReference>
<dbReference type="Gene3D" id="1.20.81.30">
    <property type="entry name" value="Type II secretion system (T2SS), domain F"/>
    <property type="match status" value="2"/>
</dbReference>
<keyword evidence="7 8" id="KW-0472">Membrane</keyword>
<dbReference type="FunFam" id="1.20.81.30:FF:000001">
    <property type="entry name" value="Type II secretion system protein F"/>
    <property type="match status" value="2"/>
</dbReference>
<dbReference type="InterPro" id="IPR018076">
    <property type="entry name" value="T2SS_GspF_dom"/>
</dbReference>
<keyword evidence="6 8" id="KW-1133">Transmembrane helix</keyword>
<proteinExistence type="inferred from homology"/>
<feature type="domain" description="Type II secretion system protein GspF" evidence="9">
    <location>
        <begin position="67"/>
        <end position="190"/>
    </location>
</feature>